<proteinExistence type="inferred from homology"/>
<comment type="caution">
    <text evidence="4">The sequence shown here is derived from an EMBL/GenBank/DDBJ whole genome shotgun (WGS) entry which is preliminary data.</text>
</comment>
<dbReference type="GO" id="GO:0000271">
    <property type="term" value="P:polysaccharide biosynthetic process"/>
    <property type="evidence" value="ECO:0007669"/>
    <property type="project" value="TreeGrafter"/>
</dbReference>
<organism evidence="4 5">
    <name type="scientific">Virgisporangium aurantiacum</name>
    <dbReference type="NCBI Taxonomy" id="175570"/>
    <lineage>
        <taxon>Bacteria</taxon>
        <taxon>Bacillati</taxon>
        <taxon>Actinomycetota</taxon>
        <taxon>Actinomycetes</taxon>
        <taxon>Micromonosporales</taxon>
        <taxon>Micromonosporaceae</taxon>
        <taxon>Virgisporangium</taxon>
    </lineage>
</organism>
<accession>A0A8J3ZHD3</accession>
<keyword evidence="5" id="KW-1185">Reference proteome</keyword>
<dbReference type="CDD" id="cd00438">
    <property type="entry name" value="cupin_RmlC"/>
    <property type="match status" value="1"/>
</dbReference>
<comment type="similarity">
    <text evidence="1">Belongs to the dTDP-4-dehydrorhamnose 3,5-epimerase family.</text>
</comment>
<dbReference type="InterPro" id="IPR011051">
    <property type="entry name" value="RmlC_Cupin_sf"/>
</dbReference>
<evidence type="ECO:0000256" key="1">
    <source>
        <dbReference type="ARBA" id="ARBA00010154"/>
    </source>
</evidence>
<name>A0A8J3ZHD3_9ACTN</name>
<dbReference type="Pfam" id="PF00908">
    <property type="entry name" value="dTDP_sugar_isom"/>
    <property type="match status" value="1"/>
</dbReference>
<reference evidence="4" key="1">
    <citation type="submission" date="2021-01" db="EMBL/GenBank/DDBJ databases">
        <title>Whole genome shotgun sequence of Virgisporangium aurantiacum NBRC 16421.</title>
        <authorList>
            <person name="Komaki H."/>
            <person name="Tamura T."/>
        </authorList>
    </citation>
    <scope>NUCLEOTIDE SEQUENCE</scope>
    <source>
        <strain evidence="4">NBRC 16421</strain>
    </source>
</reference>
<protein>
    <submittedName>
        <fullName evidence="4">dTDP-4-dehydrorhamnose 3,5-epimerase</fullName>
    </submittedName>
</protein>
<evidence type="ECO:0000313" key="5">
    <source>
        <dbReference type="Proteomes" id="UP000612585"/>
    </source>
</evidence>
<dbReference type="PANTHER" id="PTHR21047">
    <property type="entry name" value="DTDP-6-DEOXY-D-GLUCOSE-3,5 EPIMERASE"/>
    <property type="match status" value="1"/>
</dbReference>
<feature type="active site" description="Proton donor" evidence="2">
    <location>
        <position position="127"/>
    </location>
</feature>
<dbReference type="GO" id="GO:0019305">
    <property type="term" value="P:dTDP-rhamnose biosynthetic process"/>
    <property type="evidence" value="ECO:0007669"/>
    <property type="project" value="TreeGrafter"/>
</dbReference>
<dbReference type="GO" id="GO:0008830">
    <property type="term" value="F:dTDP-4-dehydrorhamnose 3,5-epimerase activity"/>
    <property type="evidence" value="ECO:0007669"/>
    <property type="project" value="InterPro"/>
</dbReference>
<dbReference type="InterPro" id="IPR000888">
    <property type="entry name" value="RmlC-like"/>
</dbReference>
<gene>
    <name evidence="4" type="primary">rfbC_2</name>
    <name evidence="4" type="ORF">Vau01_116730</name>
</gene>
<dbReference type="SUPFAM" id="SSF51182">
    <property type="entry name" value="RmlC-like cupins"/>
    <property type="match status" value="1"/>
</dbReference>
<feature type="site" description="Participates in a stacking interaction with the thymidine ring of dTDP-4-oxo-6-deoxyglucose" evidence="3">
    <location>
        <position position="133"/>
    </location>
</feature>
<dbReference type="GO" id="GO:0005829">
    <property type="term" value="C:cytosol"/>
    <property type="evidence" value="ECO:0007669"/>
    <property type="project" value="TreeGrafter"/>
</dbReference>
<evidence type="ECO:0000313" key="4">
    <source>
        <dbReference type="EMBL" id="GIJ64157.1"/>
    </source>
</evidence>
<dbReference type="PANTHER" id="PTHR21047:SF2">
    <property type="entry name" value="THYMIDINE DIPHOSPHO-4-KETO-RHAMNOSE 3,5-EPIMERASE"/>
    <property type="match status" value="1"/>
</dbReference>
<feature type="active site" description="Proton acceptor" evidence="2">
    <location>
        <position position="57"/>
    </location>
</feature>
<dbReference type="Gene3D" id="2.60.120.10">
    <property type="entry name" value="Jelly Rolls"/>
    <property type="match status" value="1"/>
</dbReference>
<dbReference type="EMBL" id="BOPG01000109">
    <property type="protein sequence ID" value="GIJ64157.1"/>
    <property type="molecule type" value="Genomic_DNA"/>
</dbReference>
<dbReference type="AlphaFoldDB" id="A0A8J3ZHD3"/>
<evidence type="ECO:0000256" key="3">
    <source>
        <dbReference type="PIRSR" id="PIRSR600888-3"/>
    </source>
</evidence>
<sequence>MSIEGAYEITPVVLGDPRGNFAELYKEDVFAAEIGHPLRIAQINTSTSARDVVRGVHWADVPPGQAKYVTCQQGALVDFVIDLRVGSPTFGRWESVLLDTVEKKAVYVSEGLGHGFRSLTDDTVIHYLCSAPYNPQREYVIHPLDPQLNIDWGVTDPVLSARDRNAPSLANVRADGRLPDYKACLEYRSSLRN</sequence>
<evidence type="ECO:0000256" key="2">
    <source>
        <dbReference type="PIRSR" id="PIRSR600888-1"/>
    </source>
</evidence>
<dbReference type="InterPro" id="IPR014710">
    <property type="entry name" value="RmlC-like_jellyroll"/>
</dbReference>
<dbReference type="Proteomes" id="UP000612585">
    <property type="component" value="Unassembled WGS sequence"/>
</dbReference>